<evidence type="ECO:0000259" key="1">
    <source>
        <dbReference type="Pfam" id="PF07730"/>
    </source>
</evidence>
<dbReference type="Pfam" id="PF07730">
    <property type="entry name" value="HisKA_3"/>
    <property type="match status" value="1"/>
</dbReference>
<dbReference type="GO" id="GO:0016020">
    <property type="term" value="C:membrane"/>
    <property type="evidence" value="ECO:0007669"/>
    <property type="project" value="InterPro"/>
</dbReference>
<sequence>MTRIIDARASDAVDHDLVGIARLTRAARTAIGADATVTVLSESFALVAGPVMLESADLREIVRLPAADFLVGPSYRGHSWSSGLWSQGYRRVSVSPIHLGGERLGTFMALTSGEAEPPRLSLMEVFARHLGAVAAIRERGPLDLDSHHYSEALEALEALDRLTMAATSFVELNEGLSQHIAPLFGAATTGIMIHLERAGVLQMLDGSFGAPAAVTASYRPRMTDVSSNAVRVAGTGQPYITNDAVADPAILPQWTTAFSLSRVLSVPLLLSGRCIGVLHLANKREEFSVDDVVLAQALSSRIASHLRYAWTLFELRRERDLERVLVRIATAAAAGRLDAGFLSTQLEDVRTSIGAEMVALEVDGAEEAVVSHGPDTTELERQLLRSAQAADAVATTIVPPSGVGDRGSVSVQGGIHFSGRRVGWFAAHRLGADQLAVQDINSIERLGSLAALAYASDRYRQQRAELARIGARDELGQDLHDDVAQLLFGAQLSLDAATETTGDAALRGGVKQASMLIARADGALRDLIAQWTRRPGLSIVDTISDRVMMVSRDAHGPIEFSFDERAGAAQDVPVELAQLVDRFAREVLLHATRVSVDEATTVHLSVIERPEATFELSIRFRQDNFETVLRLGLLVEEIGQRGGSVEIAADGAHVDVVARLAP</sequence>
<evidence type="ECO:0000313" key="4">
    <source>
        <dbReference type="Proteomes" id="UP000321749"/>
    </source>
</evidence>
<dbReference type="GO" id="GO:0046983">
    <property type="term" value="F:protein dimerization activity"/>
    <property type="evidence" value="ECO:0007669"/>
    <property type="project" value="InterPro"/>
</dbReference>
<comment type="caution">
    <text evidence="3">The sequence shown here is derived from an EMBL/GenBank/DDBJ whole genome shotgun (WGS) entry which is preliminary data.</text>
</comment>
<organism evidence="3 4">
    <name type="scientific">Agrococcus baldri</name>
    <dbReference type="NCBI Taxonomy" id="153730"/>
    <lineage>
        <taxon>Bacteria</taxon>
        <taxon>Bacillati</taxon>
        <taxon>Actinomycetota</taxon>
        <taxon>Actinomycetes</taxon>
        <taxon>Micrococcales</taxon>
        <taxon>Microbacteriaceae</taxon>
        <taxon>Agrococcus</taxon>
    </lineage>
</organism>
<feature type="domain" description="Signal transduction histidine kinase subgroup 3 dimerisation and phosphoacceptor" evidence="1">
    <location>
        <begin position="472"/>
        <end position="529"/>
    </location>
</feature>
<proteinExistence type="predicted"/>
<dbReference type="RefSeq" id="WP_186808127.1">
    <property type="nucleotide sequence ID" value="NZ_BJUU01000004.1"/>
</dbReference>
<dbReference type="Gene3D" id="1.20.5.1930">
    <property type="match status" value="1"/>
</dbReference>
<dbReference type="InterPro" id="IPR029016">
    <property type="entry name" value="GAF-like_dom_sf"/>
</dbReference>
<keyword evidence="4" id="KW-1185">Reference proteome</keyword>
<dbReference type="AlphaFoldDB" id="A0AA87RAS5"/>
<reference evidence="3 4" key="1">
    <citation type="submission" date="2019-07" db="EMBL/GenBank/DDBJ databases">
        <title>Whole genome shotgun sequence of Agrococcus baldri NBRC 103055.</title>
        <authorList>
            <person name="Hosoyama A."/>
            <person name="Uohara A."/>
            <person name="Ohji S."/>
            <person name="Ichikawa N."/>
        </authorList>
    </citation>
    <scope>NUCLEOTIDE SEQUENCE [LARGE SCALE GENOMIC DNA]</scope>
    <source>
        <strain evidence="3 4">NBRC 103055</strain>
    </source>
</reference>
<dbReference type="SUPFAM" id="SSF55781">
    <property type="entry name" value="GAF domain-like"/>
    <property type="match status" value="1"/>
</dbReference>
<evidence type="ECO:0000313" key="3">
    <source>
        <dbReference type="EMBL" id="GEK79639.1"/>
    </source>
</evidence>
<evidence type="ECO:0008006" key="5">
    <source>
        <dbReference type="Google" id="ProtNLM"/>
    </source>
</evidence>
<dbReference type="InterPro" id="IPR011712">
    <property type="entry name" value="Sig_transdc_His_kin_sub3_dim/P"/>
</dbReference>
<dbReference type="Proteomes" id="UP000321749">
    <property type="component" value="Unassembled WGS sequence"/>
</dbReference>
<dbReference type="Gene3D" id="3.30.450.40">
    <property type="match status" value="1"/>
</dbReference>
<name>A0AA87RAS5_9MICO</name>
<feature type="domain" description="GAF" evidence="2">
    <location>
        <begin position="169"/>
        <end position="306"/>
    </location>
</feature>
<protein>
    <recommendedName>
        <fullName evidence="5">GAF domain-containing protein</fullName>
    </recommendedName>
</protein>
<accession>A0AA87RAS5</accession>
<gene>
    <name evidence="3" type="ORF">ABA31_09900</name>
</gene>
<dbReference type="EMBL" id="BJUU01000004">
    <property type="protein sequence ID" value="GEK79639.1"/>
    <property type="molecule type" value="Genomic_DNA"/>
</dbReference>
<dbReference type="InterPro" id="IPR003018">
    <property type="entry name" value="GAF"/>
</dbReference>
<dbReference type="GO" id="GO:0000155">
    <property type="term" value="F:phosphorelay sensor kinase activity"/>
    <property type="evidence" value="ECO:0007669"/>
    <property type="project" value="InterPro"/>
</dbReference>
<evidence type="ECO:0000259" key="2">
    <source>
        <dbReference type="Pfam" id="PF13185"/>
    </source>
</evidence>
<dbReference type="Pfam" id="PF13185">
    <property type="entry name" value="GAF_2"/>
    <property type="match status" value="1"/>
</dbReference>